<evidence type="ECO:0000313" key="1">
    <source>
        <dbReference type="EMBL" id="CRZ00819.1"/>
    </source>
</evidence>
<dbReference type="EMBL" id="HACM01000377">
    <property type="protein sequence ID" value="CRZ00819.1"/>
    <property type="molecule type" value="Transcribed_RNA"/>
</dbReference>
<organism evidence="1">
    <name type="scientific">Spongospora subterranea</name>
    <dbReference type="NCBI Taxonomy" id="70186"/>
    <lineage>
        <taxon>Eukaryota</taxon>
        <taxon>Sar</taxon>
        <taxon>Rhizaria</taxon>
        <taxon>Endomyxa</taxon>
        <taxon>Phytomyxea</taxon>
        <taxon>Plasmodiophorida</taxon>
        <taxon>Plasmodiophoridae</taxon>
        <taxon>Spongospora</taxon>
    </lineage>
</organism>
<feature type="non-terminal residue" evidence="1">
    <location>
        <position position="1"/>
    </location>
</feature>
<dbReference type="AlphaFoldDB" id="A0A0H5QZ47"/>
<accession>A0A0H5QZ47</accession>
<name>A0A0H5QZ47_9EUKA</name>
<protein>
    <submittedName>
        <fullName evidence="1">Uncharacterized protein</fullName>
    </submittedName>
</protein>
<reference evidence="1" key="1">
    <citation type="submission" date="2015-04" db="EMBL/GenBank/DDBJ databases">
        <title>The genome sequence of the plant pathogenic Rhizarian Plasmodiophora brassicae reveals insights in its biotrophic life cycle and the origin of chitin synthesis.</title>
        <authorList>
            <person name="Schwelm A."/>
            <person name="Fogelqvist J."/>
            <person name="Knaust A."/>
            <person name="Julke S."/>
            <person name="Lilja T."/>
            <person name="Dhandapani V."/>
            <person name="Bonilla-Rosso G."/>
            <person name="Karlsson M."/>
            <person name="Shevchenko A."/>
            <person name="Choi S.R."/>
            <person name="Kim H.G."/>
            <person name="Park J.Y."/>
            <person name="Lim Y.P."/>
            <person name="Ludwig-Muller J."/>
            <person name="Dixelius C."/>
        </authorList>
    </citation>
    <scope>NUCLEOTIDE SEQUENCE</scope>
    <source>
        <tissue evidence="1">Potato root galls</tissue>
    </source>
</reference>
<sequence>FNKSNPLGLSEVSNHHVVGEFISYYQKDQLHKMWDEWQRNCANYRENSPAMSNPTALIINGLASSFEMQSATFLATPPNEKITFPGVVVLGLACMEDVAFTSNTIPPMTTGCTVHFLA</sequence>
<proteinExistence type="predicted"/>